<dbReference type="eggNOG" id="ENOG502ZXYE">
    <property type="taxonomic scope" value="Bacteria"/>
</dbReference>
<accession>D1APF1</accession>
<name>D1APF1_SEBTE</name>
<dbReference type="RefSeq" id="WP_012862567.1">
    <property type="nucleotide sequence ID" value="NC_013517.1"/>
</dbReference>
<dbReference type="InterPro" id="IPR029050">
    <property type="entry name" value="Immunoprotect_excell_Ig-like"/>
</dbReference>
<gene>
    <name evidence="3" type="ordered locus">Sterm_3143</name>
</gene>
<protein>
    <recommendedName>
        <fullName evidence="2">DUF4352 domain-containing protein</fullName>
    </recommendedName>
</protein>
<organism evidence="3 4">
    <name type="scientific">Sebaldella termitidis (strain ATCC 33386 / NCTC 11300)</name>
    <dbReference type="NCBI Taxonomy" id="526218"/>
    <lineage>
        <taxon>Bacteria</taxon>
        <taxon>Fusobacteriati</taxon>
        <taxon>Fusobacteriota</taxon>
        <taxon>Fusobacteriia</taxon>
        <taxon>Fusobacteriales</taxon>
        <taxon>Leptotrichiaceae</taxon>
        <taxon>Sebaldella</taxon>
    </lineage>
</organism>
<dbReference type="AlphaFoldDB" id="D1APF1"/>
<dbReference type="KEGG" id="str:Sterm_3143"/>
<dbReference type="EMBL" id="CP001739">
    <property type="protein sequence ID" value="ACZ09985.1"/>
    <property type="molecule type" value="Genomic_DNA"/>
</dbReference>
<reference evidence="4" key="1">
    <citation type="submission" date="2009-09" db="EMBL/GenBank/DDBJ databases">
        <title>The complete chromosome of Sebaldella termitidis ATCC 33386.</title>
        <authorList>
            <consortium name="US DOE Joint Genome Institute (JGI-PGF)"/>
            <person name="Lucas S."/>
            <person name="Copeland A."/>
            <person name="Lapidus A."/>
            <person name="Glavina del Rio T."/>
            <person name="Dalin E."/>
            <person name="Tice H."/>
            <person name="Bruce D."/>
            <person name="Goodwin L."/>
            <person name="Pitluck S."/>
            <person name="Kyrpides N."/>
            <person name="Mavromatis K."/>
            <person name="Ivanova N."/>
            <person name="Mikhailova N."/>
            <person name="Sims D."/>
            <person name="Meincke L."/>
            <person name="Brettin T."/>
            <person name="Detter J.C."/>
            <person name="Han C."/>
            <person name="Larimer F."/>
            <person name="Land M."/>
            <person name="Hauser L."/>
            <person name="Markowitz V."/>
            <person name="Cheng J.F."/>
            <person name="Hugenholtz P."/>
            <person name="Woyke T."/>
            <person name="Wu D."/>
            <person name="Eisen J.A."/>
        </authorList>
    </citation>
    <scope>NUCLEOTIDE SEQUENCE [LARGE SCALE GENOMIC DNA]</scope>
    <source>
        <strain evidence="4">ATCC 33386 / NCTC 11300</strain>
    </source>
</reference>
<proteinExistence type="predicted"/>
<dbReference type="STRING" id="526218.Sterm_3143"/>
<keyword evidence="4" id="KW-1185">Reference proteome</keyword>
<dbReference type="HOGENOM" id="CLU_1531495_0_0_0"/>
<evidence type="ECO:0000259" key="2">
    <source>
        <dbReference type="Pfam" id="PF11611"/>
    </source>
</evidence>
<evidence type="ECO:0000313" key="3">
    <source>
        <dbReference type="EMBL" id="ACZ09985.1"/>
    </source>
</evidence>
<sequence>MKKKVLLVIGIIVFVILAVGSVGGDSSSSGSGSFTKKIAEVKEEEMGKIGEPFTTNNFEVTVSGIKAIDSQKINSITSLDKEDGVKYLIVDVSAKNIANESKSLVSAGKLILGDGDDKIEIKNDETLLTEGYGAFLEEVNPKLSKKTKLVYKIPADYADKTIIWDAFGSSKFIKLQ</sequence>
<evidence type="ECO:0000313" key="4">
    <source>
        <dbReference type="Proteomes" id="UP000000845"/>
    </source>
</evidence>
<dbReference type="Pfam" id="PF11611">
    <property type="entry name" value="DUF4352"/>
    <property type="match status" value="1"/>
</dbReference>
<dbReference type="Gene3D" id="2.60.40.1240">
    <property type="match status" value="1"/>
</dbReference>
<dbReference type="Proteomes" id="UP000000845">
    <property type="component" value="Chromosome"/>
</dbReference>
<evidence type="ECO:0000256" key="1">
    <source>
        <dbReference type="ARBA" id="ARBA00022729"/>
    </source>
</evidence>
<feature type="domain" description="DUF4352" evidence="2">
    <location>
        <begin position="48"/>
        <end position="164"/>
    </location>
</feature>
<reference evidence="3 4" key="2">
    <citation type="journal article" date="2010" name="Stand. Genomic Sci.">
        <title>Complete genome sequence of Sebaldella termitidis type strain (NCTC 11300).</title>
        <authorList>
            <person name="Harmon-Smith M."/>
            <person name="Celia L."/>
            <person name="Chertkov O."/>
            <person name="Lapidus A."/>
            <person name="Copeland A."/>
            <person name="Glavina Del Rio T."/>
            <person name="Nolan M."/>
            <person name="Lucas S."/>
            <person name="Tice H."/>
            <person name="Cheng J.F."/>
            <person name="Han C."/>
            <person name="Detter J.C."/>
            <person name="Bruce D."/>
            <person name="Goodwin L."/>
            <person name="Pitluck S."/>
            <person name="Pati A."/>
            <person name="Liolios K."/>
            <person name="Ivanova N."/>
            <person name="Mavromatis K."/>
            <person name="Mikhailova N."/>
            <person name="Chen A."/>
            <person name="Palaniappan K."/>
            <person name="Land M."/>
            <person name="Hauser L."/>
            <person name="Chang Y.J."/>
            <person name="Jeffries C.D."/>
            <person name="Brettin T."/>
            <person name="Goker M."/>
            <person name="Beck B."/>
            <person name="Bristow J."/>
            <person name="Eisen J.A."/>
            <person name="Markowitz V."/>
            <person name="Hugenholtz P."/>
            <person name="Kyrpides N.C."/>
            <person name="Klenk H.P."/>
            <person name="Chen F."/>
        </authorList>
    </citation>
    <scope>NUCLEOTIDE SEQUENCE [LARGE SCALE GENOMIC DNA]</scope>
    <source>
        <strain evidence="4">ATCC 33386 / NCTC 11300</strain>
    </source>
</reference>
<keyword evidence="1" id="KW-0732">Signal</keyword>
<dbReference type="InterPro" id="IPR029051">
    <property type="entry name" value="DUF4352"/>
</dbReference>